<dbReference type="InterPro" id="IPR000917">
    <property type="entry name" value="Sulfatase_N"/>
</dbReference>
<keyword evidence="3" id="KW-0732">Signal</keyword>
<reference evidence="5 6" key="1">
    <citation type="submission" date="2019-02" db="EMBL/GenBank/DDBJ databases">
        <title>Deep-cultivation of Planctomycetes and their phenomic and genomic characterization uncovers novel biology.</title>
        <authorList>
            <person name="Wiegand S."/>
            <person name="Jogler M."/>
            <person name="Boedeker C."/>
            <person name="Pinto D."/>
            <person name="Vollmers J."/>
            <person name="Rivas-Marin E."/>
            <person name="Kohn T."/>
            <person name="Peeters S.H."/>
            <person name="Heuer A."/>
            <person name="Rast P."/>
            <person name="Oberbeckmann S."/>
            <person name="Bunk B."/>
            <person name="Jeske O."/>
            <person name="Meyerdierks A."/>
            <person name="Storesund J.E."/>
            <person name="Kallscheuer N."/>
            <person name="Luecker S."/>
            <person name="Lage O.M."/>
            <person name="Pohl T."/>
            <person name="Merkel B.J."/>
            <person name="Hornburger P."/>
            <person name="Mueller R.-W."/>
            <person name="Bruemmer F."/>
            <person name="Labrenz M."/>
            <person name="Spormann A.M."/>
            <person name="Op Den Camp H."/>
            <person name="Overmann J."/>
            <person name="Amann R."/>
            <person name="Jetten M.S.M."/>
            <person name="Mascher T."/>
            <person name="Medema M.H."/>
            <person name="Devos D.P."/>
            <person name="Kaster A.-K."/>
            <person name="Ovreas L."/>
            <person name="Rohde M."/>
            <person name="Galperin M.Y."/>
            <person name="Jogler C."/>
        </authorList>
    </citation>
    <scope>NUCLEOTIDE SEQUENCE [LARGE SCALE GENOMIC DNA]</scope>
    <source>
        <strain evidence="5 6">Poly41</strain>
    </source>
</reference>
<dbReference type="GO" id="GO:0046872">
    <property type="term" value="F:metal ion binding"/>
    <property type="evidence" value="ECO:0007669"/>
    <property type="project" value="UniProtKB-KW"/>
</dbReference>
<feature type="domain" description="Sulfatase N-terminal" evidence="4">
    <location>
        <begin position="21"/>
        <end position="356"/>
    </location>
</feature>
<protein>
    <submittedName>
        <fullName evidence="5">Arylsulfatase</fullName>
        <ecNumber evidence="5">3.1.6.1</ecNumber>
    </submittedName>
</protein>
<dbReference type="GO" id="GO:0004065">
    <property type="term" value="F:arylsulfatase activity"/>
    <property type="evidence" value="ECO:0007669"/>
    <property type="project" value="UniProtKB-EC"/>
</dbReference>
<evidence type="ECO:0000313" key="5">
    <source>
        <dbReference type="EMBL" id="TWU40388.1"/>
    </source>
</evidence>
<dbReference type="PANTHER" id="PTHR45953:SF1">
    <property type="entry name" value="IDURONATE 2-SULFATASE"/>
    <property type="match status" value="1"/>
</dbReference>
<dbReference type="RefSeq" id="WP_146525021.1">
    <property type="nucleotide sequence ID" value="NZ_SJPV01000002.1"/>
</dbReference>
<evidence type="ECO:0000313" key="6">
    <source>
        <dbReference type="Proteomes" id="UP000319143"/>
    </source>
</evidence>
<keyword evidence="6" id="KW-1185">Reference proteome</keyword>
<dbReference type="InterPro" id="IPR017850">
    <property type="entry name" value="Alkaline_phosphatase_core_sf"/>
</dbReference>
<gene>
    <name evidence="5" type="ORF">Poly41_12200</name>
</gene>
<feature type="chain" id="PRO_5023136069" evidence="3">
    <location>
        <begin position="18"/>
        <end position="476"/>
    </location>
</feature>
<dbReference type="Pfam" id="PF00884">
    <property type="entry name" value="Sulfatase"/>
    <property type="match status" value="1"/>
</dbReference>
<sequence precursor="true">MRTILLMVVLFASSVSAADKPNVLFVMSDQHNAHFMGVAGHAAVKTPTLDAMAKDGTYFPNAFCQTAQCCPARYTLFTGRYARSHGCRWNGVKEPLLETTIAEVLKQQGYATATFGKHHMQHSPTEHGFDVVVNMDQYTDFMKQEKMKSWLQQVDQNRGHPLKAVGRTKVDNDHHPAGFWTNNAMDFIQKNANKPFCIWLSYYGPHTPIVCSNPWADMYKASDMQLPPNHGSRINDAPPLYGEGQNRFRDMTDLHHQQALAAYAGYVSQIDANIGRVLDLLKELKLEKNTIVVYTADHGEYASEHSMWTKPTMNLDAVVRVPMIVKFPGVVPRGNVRQELVGSIDLMPTLLDLAGVDIPKQVQGVSMVPLFADNPESWRNVIFSEIGYPGKPRGGRNVMARTHTHKYVHYENGGEPMEALFDLQADPWETHNVLADAAYTETLAELRSAFQAWESTTERAPMYPVEPQTKHLRKAK</sequence>
<evidence type="ECO:0000256" key="3">
    <source>
        <dbReference type="SAM" id="SignalP"/>
    </source>
</evidence>
<keyword evidence="2 5" id="KW-0378">Hydrolase</keyword>
<dbReference type="PANTHER" id="PTHR45953">
    <property type="entry name" value="IDURONATE 2-SULFATASE"/>
    <property type="match status" value="1"/>
</dbReference>
<dbReference type="Gene3D" id="3.40.720.10">
    <property type="entry name" value="Alkaline Phosphatase, subunit A"/>
    <property type="match status" value="1"/>
</dbReference>
<comment type="caution">
    <text evidence="5">The sequence shown here is derived from an EMBL/GenBank/DDBJ whole genome shotgun (WGS) entry which is preliminary data.</text>
</comment>
<dbReference type="AlphaFoldDB" id="A0A5C6DUJ8"/>
<proteinExistence type="predicted"/>
<accession>A0A5C6DUJ8</accession>
<organism evidence="5 6">
    <name type="scientific">Novipirellula artificiosorum</name>
    <dbReference type="NCBI Taxonomy" id="2528016"/>
    <lineage>
        <taxon>Bacteria</taxon>
        <taxon>Pseudomonadati</taxon>
        <taxon>Planctomycetota</taxon>
        <taxon>Planctomycetia</taxon>
        <taxon>Pirellulales</taxon>
        <taxon>Pirellulaceae</taxon>
        <taxon>Novipirellula</taxon>
    </lineage>
</organism>
<dbReference type="GO" id="GO:0005737">
    <property type="term" value="C:cytoplasm"/>
    <property type="evidence" value="ECO:0007669"/>
    <property type="project" value="TreeGrafter"/>
</dbReference>
<dbReference type="EC" id="3.1.6.1" evidence="5"/>
<evidence type="ECO:0000256" key="1">
    <source>
        <dbReference type="ARBA" id="ARBA00022723"/>
    </source>
</evidence>
<keyword evidence="1" id="KW-0479">Metal-binding</keyword>
<feature type="signal peptide" evidence="3">
    <location>
        <begin position="1"/>
        <end position="17"/>
    </location>
</feature>
<dbReference type="Proteomes" id="UP000319143">
    <property type="component" value="Unassembled WGS sequence"/>
</dbReference>
<evidence type="ECO:0000256" key="2">
    <source>
        <dbReference type="ARBA" id="ARBA00022801"/>
    </source>
</evidence>
<dbReference type="EMBL" id="SJPV01000002">
    <property type="protein sequence ID" value="TWU40388.1"/>
    <property type="molecule type" value="Genomic_DNA"/>
</dbReference>
<name>A0A5C6DUJ8_9BACT</name>
<dbReference type="SUPFAM" id="SSF53649">
    <property type="entry name" value="Alkaline phosphatase-like"/>
    <property type="match status" value="1"/>
</dbReference>
<evidence type="ECO:0000259" key="4">
    <source>
        <dbReference type="Pfam" id="PF00884"/>
    </source>
</evidence>
<dbReference type="OrthoDB" id="9762324at2"/>